<dbReference type="OrthoDB" id="2013972at2759"/>
<comment type="caution">
    <text evidence="1">The sequence shown here is derived from an EMBL/GenBank/DDBJ whole genome shotgun (WGS) entry which is preliminary data.</text>
</comment>
<sequence>MDDFGVVHALPDHASDAGDSSYEDSASSTASISSSVFAYEQEHGRTYHAYQAGKYVLPNDEEEQDRMDIQYHAIRLLFENKPFFAPIGEKPERIVDFGTGTGIWAMDVGDAYPNATVIGTDLSPIQPTFVCPNVQFEINDVTDIPWTYKPNSFDLVHTRIMNGFGIRNWTDFYRESYNALKPGGWVESQEFSLEVNTDDASLPPDSAITKWCDLLYEGALTGAGQKLRLTGDELRVAMEEAGFVDITIRNFKLPIGPWAADEKLRETGQYALLAMLEGLFGISVAIFTRFLGWEIGELEVLLALVRAEWRRRKVHTYWPLFVAYGRKPLVAQNTDGENY</sequence>
<name>A0A5M8PSZ7_9LECA</name>
<dbReference type="EMBL" id="VXIT01000006">
    <property type="protein sequence ID" value="KAA6412102.1"/>
    <property type="molecule type" value="Genomic_DNA"/>
</dbReference>
<reference evidence="1 2" key="1">
    <citation type="submission" date="2019-09" db="EMBL/GenBank/DDBJ databases">
        <title>The hologenome of the rock-dwelling lichen Lasallia pustulata.</title>
        <authorList>
            <person name="Greshake Tzovaras B."/>
            <person name="Segers F."/>
            <person name="Bicker A."/>
            <person name="Dal Grande F."/>
            <person name="Otte J."/>
            <person name="Hankeln T."/>
            <person name="Schmitt I."/>
            <person name="Ebersberger I."/>
        </authorList>
    </citation>
    <scope>NUCLEOTIDE SEQUENCE [LARGE SCALE GENOMIC DNA]</scope>
    <source>
        <strain evidence="1">A1-1</strain>
    </source>
</reference>
<evidence type="ECO:0000313" key="1">
    <source>
        <dbReference type="EMBL" id="KAA6412102.1"/>
    </source>
</evidence>
<dbReference type="SUPFAM" id="SSF53335">
    <property type="entry name" value="S-adenosyl-L-methionine-dependent methyltransferases"/>
    <property type="match status" value="1"/>
</dbReference>
<dbReference type="Gene3D" id="3.40.50.150">
    <property type="entry name" value="Vaccinia Virus protein VP39"/>
    <property type="match status" value="1"/>
</dbReference>
<dbReference type="PANTHER" id="PTHR43591:SF24">
    <property type="entry name" value="2-METHOXY-6-POLYPRENYL-1,4-BENZOQUINOL METHYLASE, MITOCHONDRIAL"/>
    <property type="match status" value="1"/>
</dbReference>
<dbReference type="GO" id="GO:0008168">
    <property type="term" value="F:methyltransferase activity"/>
    <property type="evidence" value="ECO:0007669"/>
    <property type="project" value="TreeGrafter"/>
</dbReference>
<organism evidence="1 2">
    <name type="scientific">Lasallia pustulata</name>
    <dbReference type="NCBI Taxonomy" id="136370"/>
    <lineage>
        <taxon>Eukaryota</taxon>
        <taxon>Fungi</taxon>
        <taxon>Dikarya</taxon>
        <taxon>Ascomycota</taxon>
        <taxon>Pezizomycotina</taxon>
        <taxon>Lecanoromycetes</taxon>
        <taxon>OSLEUM clade</taxon>
        <taxon>Umbilicariomycetidae</taxon>
        <taxon>Umbilicariales</taxon>
        <taxon>Umbilicariaceae</taxon>
        <taxon>Lasallia</taxon>
    </lineage>
</organism>
<dbReference type="Pfam" id="PF13489">
    <property type="entry name" value="Methyltransf_23"/>
    <property type="match status" value="1"/>
</dbReference>
<dbReference type="PANTHER" id="PTHR43591">
    <property type="entry name" value="METHYLTRANSFERASE"/>
    <property type="match status" value="1"/>
</dbReference>
<dbReference type="Proteomes" id="UP000324767">
    <property type="component" value="Unassembled WGS sequence"/>
</dbReference>
<accession>A0A5M8PSZ7</accession>
<dbReference type="CDD" id="cd02440">
    <property type="entry name" value="AdoMet_MTases"/>
    <property type="match status" value="1"/>
</dbReference>
<dbReference type="InterPro" id="IPR029063">
    <property type="entry name" value="SAM-dependent_MTases_sf"/>
</dbReference>
<evidence type="ECO:0008006" key="3">
    <source>
        <dbReference type="Google" id="ProtNLM"/>
    </source>
</evidence>
<protein>
    <recommendedName>
        <fullName evidence="3">S-adenosyl-L-methionine-dependent methyltransferase</fullName>
    </recommendedName>
</protein>
<evidence type="ECO:0000313" key="2">
    <source>
        <dbReference type="Proteomes" id="UP000324767"/>
    </source>
</evidence>
<dbReference type="AlphaFoldDB" id="A0A5M8PSZ7"/>
<gene>
    <name evidence="1" type="ORF">FRX48_04252</name>
</gene>
<proteinExistence type="predicted"/>